<dbReference type="Gene3D" id="2.60.40.10">
    <property type="entry name" value="Immunoglobulins"/>
    <property type="match status" value="1"/>
</dbReference>
<dbReference type="AlphaFoldDB" id="A0AA35TD04"/>
<gene>
    <name evidence="1" type="ORF">GBAR_LOCUS25026</name>
</gene>
<dbReference type="InterPro" id="IPR036116">
    <property type="entry name" value="FN3_sf"/>
</dbReference>
<dbReference type="InterPro" id="IPR013783">
    <property type="entry name" value="Ig-like_fold"/>
</dbReference>
<evidence type="ECO:0008006" key="3">
    <source>
        <dbReference type="Google" id="ProtNLM"/>
    </source>
</evidence>
<dbReference type="Proteomes" id="UP001174909">
    <property type="component" value="Unassembled WGS sequence"/>
</dbReference>
<protein>
    <recommendedName>
        <fullName evidence="3">Fibronectin type-III domain-containing protein</fullName>
    </recommendedName>
</protein>
<evidence type="ECO:0000313" key="2">
    <source>
        <dbReference type="Proteomes" id="UP001174909"/>
    </source>
</evidence>
<accession>A0AA35TD04</accession>
<dbReference type="SUPFAM" id="SSF49265">
    <property type="entry name" value="Fibronectin type III"/>
    <property type="match status" value="1"/>
</dbReference>
<sequence length="83" mass="8820">PSSLPQSPTSQSGPHTVAGFSPNTFYSCSLVASNTRGSGPPANTSFTTQQDYSFFQLHLGKVPTSCSEEISSERSLKLKHITA</sequence>
<feature type="non-terminal residue" evidence="1">
    <location>
        <position position="83"/>
    </location>
</feature>
<dbReference type="EMBL" id="CASHTH010003458">
    <property type="protein sequence ID" value="CAI8045211.1"/>
    <property type="molecule type" value="Genomic_DNA"/>
</dbReference>
<evidence type="ECO:0000313" key="1">
    <source>
        <dbReference type="EMBL" id="CAI8045211.1"/>
    </source>
</evidence>
<proteinExistence type="predicted"/>
<organism evidence="1 2">
    <name type="scientific">Geodia barretti</name>
    <name type="common">Barrett's horny sponge</name>
    <dbReference type="NCBI Taxonomy" id="519541"/>
    <lineage>
        <taxon>Eukaryota</taxon>
        <taxon>Metazoa</taxon>
        <taxon>Porifera</taxon>
        <taxon>Demospongiae</taxon>
        <taxon>Heteroscleromorpha</taxon>
        <taxon>Tetractinellida</taxon>
        <taxon>Astrophorina</taxon>
        <taxon>Geodiidae</taxon>
        <taxon>Geodia</taxon>
    </lineage>
</organism>
<comment type="caution">
    <text evidence="1">The sequence shown here is derived from an EMBL/GenBank/DDBJ whole genome shotgun (WGS) entry which is preliminary data.</text>
</comment>
<keyword evidence="2" id="KW-1185">Reference proteome</keyword>
<reference evidence="1" key="1">
    <citation type="submission" date="2023-03" db="EMBL/GenBank/DDBJ databases">
        <authorList>
            <person name="Steffen K."/>
            <person name="Cardenas P."/>
        </authorList>
    </citation>
    <scope>NUCLEOTIDE SEQUENCE</scope>
</reference>
<feature type="non-terminal residue" evidence="1">
    <location>
        <position position="1"/>
    </location>
</feature>
<name>A0AA35TD04_GEOBA</name>